<feature type="region of interest" description="Disordered" evidence="3">
    <location>
        <begin position="280"/>
        <end position="321"/>
    </location>
</feature>
<accession>K1Q778</accession>
<evidence type="ECO:0000256" key="2">
    <source>
        <dbReference type="ARBA" id="ARBA00022490"/>
    </source>
</evidence>
<dbReference type="GO" id="GO:0005737">
    <property type="term" value="C:cytoplasm"/>
    <property type="evidence" value="ECO:0007669"/>
    <property type="project" value="UniProtKB-SubCell"/>
</dbReference>
<dbReference type="PANTHER" id="PTHR12983">
    <property type="entry name" value="RING FINGER 10 FAMILY MEMBER"/>
    <property type="match status" value="1"/>
</dbReference>
<feature type="region of interest" description="Disordered" evidence="3">
    <location>
        <begin position="171"/>
        <end position="262"/>
    </location>
</feature>
<evidence type="ECO:0000256" key="3">
    <source>
        <dbReference type="SAM" id="MobiDB-lite"/>
    </source>
</evidence>
<gene>
    <name evidence="4" type="ORF">CGI_10001222</name>
</gene>
<proteinExistence type="predicted"/>
<dbReference type="EMBL" id="JH823100">
    <property type="protein sequence ID" value="EKC17306.1"/>
    <property type="molecule type" value="Genomic_DNA"/>
</dbReference>
<dbReference type="InParanoid" id="K1Q778"/>
<dbReference type="GO" id="GO:0045944">
    <property type="term" value="P:positive regulation of transcription by RNA polymerase II"/>
    <property type="evidence" value="ECO:0007669"/>
    <property type="project" value="TreeGrafter"/>
</dbReference>
<reference evidence="4" key="1">
    <citation type="journal article" date="2012" name="Nature">
        <title>The oyster genome reveals stress adaptation and complexity of shell formation.</title>
        <authorList>
            <person name="Zhang G."/>
            <person name="Fang X."/>
            <person name="Guo X."/>
            <person name="Li L."/>
            <person name="Luo R."/>
            <person name="Xu F."/>
            <person name="Yang P."/>
            <person name="Zhang L."/>
            <person name="Wang X."/>
            <person name="Qi H."/>
            <person name="Xiong Z."/>
            <person name="Que H."/>
            <person name="Xie Y."/>
            <person name="Holland P.W."/>
            <person name="Paps J."/>
            <person name="Zhu Y."/>
            <person name="Wu F."/>
            <person name="Chen Y."/>
            <person name="Wang J."/>
            <person name="Peng C."/>
            <person name="Meng J."/>
            <person name="Yang L."/>
            <person name="Liu J."/>
            <person name="Wen B."/>
            <person name="Zhang N."/>
            <person name="Huang Z."/>
            <person name="Zhu Q."/>
            <person name="Feng Y."/>
            <person name="Mount A."/>
            <person name="Hedgecock D."/>
            <person name="Xu Z."/>
            <person name="Liu Y."/>
            <person name="Domazet-Loso T."/>
            <person name="Du Y."/>
            <person name="Sun X."/>
            <person name="Zhang S."/>
            <person name="Liu B."/>
            <person name="Cheng P."/>
            <person name="Jiang X."/>
            <person name="Li J."/>
            <person name="Fan D."/>
            <person name="Wang W."/>
            <person name="Fu W."/>
            <person name="Wang T."/>
            <person name="Wang B."/>
            <person name="Zhang J."/>
            <person name="Peng Z."/>
            <person name="Li Y."/>
            <person name="Li N."/>
            <person name="Wang J."/>
            <person name="Chen M."/>
            <person name="He Y."/>
            <person name="Tan F."/>
            <person name="Song X."/>
            <person name="Zheng Q."/>
            <person name="Huang R."/>
            <person name="Yang H."/>
            <person name="Du X."/>
            <person name="Chen L."/>
            <person name="Yang M."/>
            <person name="Gaffney P.M."/>
            <person name="Wang S."/>
            <person name="Luo L."/>
            <person name="She Z."/>
            <person name="Ming Y."/>
            <person name="Huang W."/>
            <person name="Zhang S."/>
            <person name="Huang B."/>
            <person name="Zhang Y."/>
            <person name="Qu T."/>
            <person name="Ni P."/>
            <person name="Miao G."/>
            <person name="Wang J."/>
            <person name="Wang Q."/>
            <person name="Steinberg C.E."/>
            <person name="Wang H."/>
            <person name="Li N."/>
            <person name="Qian L."/>
            <person name="Zhang G."/>
            <person name="Li Y."/>
            <person name="Yang H."/>
            <person name="Liu X."/>
            <person name="Wang J."/>
            <person name="Yin Y."/>
            <person name="Wang J."/>
        </authorList>
    </citation>
    <scope>NUCLEOTIDE SEQUENCE [LARGE SCALE GENOMIC DNA]</scope>
    <source>
        <strain evidence="4">05x7-T-G4-1.051#20</strain>
    </source>
</reference>
<keyword evidence="2" id="KW-0963">Cytoplasm</keyword>
<comment type="subcellular location">
    <subcellularLocation>
        <location evidence="1">Cytoplasm</location>
    </subcellularLocation>
</comment>
<dbReference type="PANTHER" id="PTHR12983:SF9">
    <property type="entry name" value="E3 UBIQUITIN-PROTEIN LIGASE RNF10"/>
    <property type="match status" value="1"/>
</dbReference>
<dbReference type="GO" id="GO:0000976">
    <property type="term" value="F:transcription cis-regulatory region binding"/>
    <property type="evidence" value="ECO:0007669"/>
    <property type="project" value="TreeGrafter"/>
</dbReference>
<organism evidence="4">
    <name type="scientific">Magallana gigas</name>
    <name type="common">Pacific oyster</name>
    <name type="synonym">Crassostrea gigas</name>
    <dbReference type="NCBI Taxonomy" id="29159"/>
    <lineage>
        <taxon>Eukaryota</taxon>
        <taxon>Metazoa</taxon>
        <taxon>Spiralia</taxon>
        <taxon>Lophotrochozoa</taxon>
        <taxon>Mollusca</taxon>
        <taxon>Bivalvia</taxon>
        <taxon>Autobranchia</taxon>
        <taxon>Pteriomorphia</taxon>
        <taxon>Ostreida</taxon>
        <taxon>Ostreoidea</taxon>
        <taxon>Ostreidae</taxon>
        <taxon>Magallana</taxon>
    </lineage>
</organism>
<feature type="compositionally biased region" description="Low complexity" evidence="3">
    <location>
        <begin position="182"/>
        <end position="200"/>
    </location>
</feature>
<feature type="compositionally biased region" description="Basic and acidic residues" evidence="3">
    <location>
        <begin position="284"/>
        <end position="300"/>
    </location>
</feature>
<evidence type="ECO:0000256" key="1">
    <source>
        <dbReference type="ARBA" id="ARBA00004496"/>
    </source>
</evidence>
<sequence length="321" mass="35805">MPEDALPLEEAAENLEIPHLDGDTPRHINNAFYFYQAEDGQRIFLHALNARCLVKEYGGLEHGPQTITAKIVEMESVFMTEELRKRLRYLSHLPLTSEFQVAELDLRPPVISRDTLTCFADDIEYRKRLRQKKMRLEKRWSKKIQDEERRRLGISPGMKIVKSALCPQVVSENRPSSPAATSDSSEQSLPSISSPIGSPLDTVGVGSPLEEDEGQQTSLSFAQMLRGGLKKTPTWPKVTEPKPDMKSVGRDSEGSDEEQSAAPVFQNSFGAAIQAAFENLESGKAQDKSEEGGFKMEKLPGKKKKKQQKLLFATSMARGGK</sequence>
<dbReference type="InterPro" id="IPR039739">
    <property type="entry name" value="MAG2/RNF10"/>
</dbReference>
<feature type="compositionally biased region" description="Polar residues" evidence="3">
    <location>
        <begin position="171"/>
        <end position="181"/>
    </location>
</feature>
<name>K1Q778_MAGGI</name>
<protein>
    <submittedName>
        <fullName evidence="4">RING finger protein 10</fullName>
    </submittedName>
</protein>
<evidence type="ECO:0000313" key="4">
    <source>
        <dbReference type="EMBL" id="EKC17306.1"/>
    </source>
</evidence>
<feature type="compositionally biased region" description="Basic and acidic residues" evidence="3">
    <location>
        <begin position="239"/>
        <end position="253"/>
    </location>
</feature>
<dbReference type="AlphaFoldDB" id="K1Q778"/>
<dbReference type="HOGENOM" id="CLU_866684_0_0_1"/>